<dbReference type="InterPro" id="IPR020904">
    <property type="entry name" value="Sc_DH/Rdtase_CS"/>
</dbReference>
<comment type="caution">
    <text evidence="3">The sequence shown here is derived from an EMBL/GenBank/DDBJ whole genome shotgun (WGS) entry which is preliminary data.</text>
</comment>
<evidence type="ECO:0000256" key="2">
    <source>
        <dbReference type="ARBA" id="ARBA00023002"/>
    </source>
</evidence>
<dbReference type="PANTHER" id="PTHR42879:SF2">
    <property type="entry name" value="3-OXOACYL-[ACYL-CARRIER-PROTEIN] REDUCTASE FABG"/>
    <property type="match status" value="1"/>
</dbReference>
<keyword evidence="2" id="KW-0560">Oxidoreductase</keyword>
<dbReference type="InterPro" id="IPR050259">
    <property type="entry name" value="SDR"/>
</dbReference>
<evidence type="ECO:0000313" key="4">
    <source>
        <dbReference type="Proteomes" id="UP000248021"/>
    </source>
</evidence>
<dbReference type="FunFam" id="3.40.50.720:FF:000173">
    <property type="entry name" value="3-oxoacyl-[acyl-carrier protein] reductase"/>
    <property type="match status" value="1"/>
</dbReference>
<dbReference type="RefSeq" id="WP_110373031.1">
    <property type="nucleotide sequence ID" value="NZ_CAKNFM010000006.1"/>
</dbReference>
<dbReference type="NCBIfam" id="NF005559">
    <property type="entry name" value="PRK07231.1"/>
    <property type="match status" value="1"/>
</dbReference>
<keyword evidence="4" id="KW-1185">Reference proteome</keyword>
<dbReference type="AlphaFoldDB" id="A0A2V3UI90"/>
<gene>
    <name evidence="3" type="ORF">C7450_101782</name>
</gene>
<dbReference type="InterPro" id="IPR036291">
    <property type="entry name" value="NAD(P)-bd_dom_sf"/>
</dbReference>
<dbReference type="OrthoDB" id="9803333at2"/>
<proteinExistence type="inferred from homology"/>
<dbReference type="EMBL" id="QJJK01000001">
    <property type="protein sequence ID" value="PXW65021.1"/>
    <property type="molecule type" value="Genomic_DNA"/>
</dbReference>
<reference evidence="3 4" key="1">
    <citation type="submission" date="2018-05" db="EMBL/GenBank/DDBJ databases">
        <title>Genomic Encyclopedia of Type Strains, Phase IV (KMG-IV): sequencing the most valuable type-strain genomes for metagenomic binning, comparative biology and taxonomic classification.</title>
        <authorList>
            <person name="Goeker M."/>
        </authorList>
    </citation>
    <scope>NUCLEOTIDE SEQUENCE [LARGE SCALE GENOMIC DNA]</scope>
    <source>
        <strain evidence="3 4">DSM 6462</strain>
    </source>
</reference>
<dbReference type="Gene3D" id="3.40.50.720">
    <property type="entry name" value="NAD(P)-binding Rossmann-like Domain"/>
    <property type="match status" value="1"/>
</dbReference>
<dbReference type="PROSITE" id="PS00061">
    <property type="entry name" value="ADH_SHORT"/>
    <property type="match status" value="1"/>
</dbReference>
<dbReference type="GO" id="GO:0016491">
    <property type="term" value="F:oxidoreductase activity"/>
    <property type="evidence" value="ECO:0007669"/>
    <property type="project" value="UniProtKB-KW"/>
</dbReference>
<organism evidence="3 4">
    <name type="scientific">Chelatococcus asaccharovorans</name>
    <dbReference type="NCBI Taxonomy" id="28210"/>
    <lineage>
        <taxon>Bacteria</taxon>
        <taxon>Pseudomonadati</taxon>
        <taxon>Pseudomonadota</taxon>
        <taxon>Alphaproteobacteria</taxon>
        <taxon>Hyphomicrobiales</taxon>
        <taxon>Chelatococcaceae</taxon>
        <taxon>Chelatococcus</taxon>
    </lineage>
</organism>
<name>A0A2V3UI90_9HYPH</name>
<dbReference type="PANTHER" id="PTHR42879">
    <property type="entry name" value="3-OXOACYL-(ACYL-CARRIER-PROTEIN) REDUCTASE"/>
    <property type="match status" value="1"/>
</dbReference>
<dbReference type="PRINTS" id="PR00080">
    <property type="entry name" value="SDRFAMILY"/>
</dbReference>
<dbReference type="Pfam" id="PF13561">
    <property type="entry name" value="adh_short_C2"/>
    <property type="match status" value="1"/>
</dbReference>
<evidence type="ECO:0000256" key="1">
    <source>
        <dbReference type="ARBA" id="ARBA00006484"/>
    </source>
</evidence>
<dbReference type="InterPro" id="IPR002347">
    <property type="entry name" value="SDR_fam"/>
</dbReference>
<comment type="similarity">
    <text evidence="1">Belongs to the short-chain dehydrogenases/reductases (SDR) family.</text>
</comment>
<evidence type="ECO:0000313" key="3">
    <source>
        <dbReference type="EMBL" id="PXW65021.1"/>
    </source>
</evidence>
<accession>A0A2V3UI90</accession>
<dbReference type="NCBIfam" id="NF009466">
    <property type="entry name" value="PRK12826.1-2"/>
    <property type="match status" value="1"/>
</dbReference>
<dbReference type="SUPFAM" id="SSF51735">
    <property type="entry name" value="NAD(P)-binding Rossmann-fold domains"/>
    <property type="match status" value="1"/>
</dbReference>
<sequence length="247" mass="26349">MNKNDHQGKIAIVTGGTGGIGMAIAARLSSEGARIILWDLDAARLNQVLAEHPDWRGSVVDVVNYDSVTRATSDAIDAFGRIDILVNSAGFSGANHRMEDYPLDLWDKVIAINLTSVFLTCRAVVPEMAKTGFGRVVNIASMAGKEGVPTVSCYSAAKAGVIAFTKAIAREYLDKDIRINSVAPSAVETELLKQMAPATLEMAKSKIPMGRFGRPEEIAAMISFLVSDECSFSTGAVFDLSGGRATY</sequence>
<dbReference type="PRINTS" id="PR00081">
    <property type="entry name" value="GDHRDH"/>
</dbReference>
<protein>
    <submittedName>
        <fullName evidence="3">3-oxoacyl-[acyl-carrier protein] reductase</fullName>
    </submittedName>
</protein>
<dbReference type="GO" id="GO:0032787">
    <property type="term" value="P:monocarboxylic acid metabolic process"/>
    <property type="evidence" value="ECO:0007669"/>
    <property type="project" value="UniProtKB-ARBA"/>
</dbReference>
<dbReference type="Proteomes" id="UP000248021">
    <property type="component" value="Unassembled WGS sequence"/>
</dbReference>